<dbReference type="RefSeq" id="WP_045255745.1">
    <property type="nucleotide sequence ID" value="NZ_JYJB01000002.1"/>
</dbReference>
<protein>
    <submittedName>
        <fullName evidence="2">Uncharacterized protein</fullName>
    </submittedName>
</protein>
<evidence type="ECO:0000313" key="2">
    <source>
        <dbReference type="EMBL" id="KJL49566.1"/>
    </source>
</evidence>
<sequence>MAEDKRSARELIQELRGRGVSTTEIARELRRDPKMVRKVLNGETSGALYTTTLRELATTGRATTIPPRRRGRDGNLVPVRTKAGSETKTTVPEDTGGRYTPEKQGGRLQTTTTYMGGGGRQHELKLPKGKTAKGRTTAESELLRLTRAAARGQSKDTQKRIRLQLTYANGRVMEVNDYNASSLLNRFNQLGGGNPLHWLASQAAERYANLDVSKVPITGVTMTVYDSQRTDKSSRAYKPRNSEDR</sequence>
<keyword evidence="3" id="KW-1185">Reference proteome</keyword>
<accession>A0A0M2HS90</accession>
<gene>
    <name evidence="2" type="ORF">RS84_00040</name>
</gene>
<evidence type="ECO:0000313" key="3">
    <source>
        <dbReference type="Proteomes" id="UP000033900"/>
    </source>
</evidence>
<name>A0A0M2HS90_9MICO</name>
<reference evidence="2 3" key="1">
    <citation type="submission" date="2015-02" db="EMBL/GenBank/DDBJ databases">
        <title>Draft genome sequences of ten Microbacterium spp. with emphasis on heavy metal contaminated environments.</title>
        <authorList>
            <person name="Corretto E."/>
        </authorList>
    </citation>
    <scope>NUCLEOTIDE SEQUENCE [LARGE SCALE GENOMIC DNA]</scope>
    <source>
        <strain evidence="2 3">SA35</strain>
    </source>
</reference>
<proteinExistence type="predicted"/>
<organism evidence="2 3">
    <name type="scientific">Microbacterium hydrocarbonoxydans</name>
    <dbReference type="NCBI Taxonomy" id="273678"/>
    <lineage>
        <taxon>Bacteria</taxon>
        <taxon>Bacillati</taxon>
        <taxon>Actinomycetota</taxon>
        <taxon>Actinomycetes</taxon>
        <taxon>Micrococcales</taxon>
        <taxon>Microbacteriaceae</taxon>
        <taxon>Microbacterium</taxon>
    </lineage>
</organism>
<comment type="caution">
    <text evidence="2">The sequence shown here is derived from an EMBL/GenBank/DDBJ whole genome shotgun (WGS) entry which is preliminary data.</text>
</comment>
<dbReference type="PATRIC" id="fig|273678.4.peg.36"/>
<dbReference type="STRING" id="273678.RS84_00040"/>
<evidence type="ECO:0000256" key="1">
    <source>
        <dbReference type="SAM" id="MobiDB-lite"/>
    </source>
</evidence>
<dbReference type="Proteomes" id="UP000033900">
    <property type="component" value="Unassembled WGS sequence"/>
</dbReference>
<dbReference type="AlphaFoldDB" id="A0A0M2HS90"/>
<dbReference type="OrthoDB" id="5063005at2"/>
<feature type="region of interest" description="Disordered" evidence="1">
    <location>
        <begin position="64"/>
        <end position="105"/>
    </location>
</feature>
<dbReference type="EMBL" id="JYJB01000002">
    <property type="protein sequence ID" value="KJL49566.1"/>
    <property type="molecule type" value="Genomic_DNA"/>
</dbReference>